<gene>
    <name evidence="1" type="ORF">EBO34_11260</name>
</gene>
<reference evidence="1 2" key="1">
    <citation type="submission" date="2018-10" db="EMBL/GenBank/DDBJ databases">
        <title>Bacillus Keqinensis sp. nov., a moderately halophilic bacterium isolated from a saline-alkaline lake.</title>
        <authorList>
            <person name="Wang H."/>
        </authorList>
    </citation>
    <scope>NUCLEOTIDE SEQUENCE [LARGE SCALE GENOMIC DNA]</scope>
    <source>
        <strain evidence="1 2">KQ-3</strain>
    </source>
</reference>
<proteinExistence type="predicted"/>
<organism evidence="1 2">
    <name type="scientific">Alteribacter keqinensis</name>
    <dbReference type="NCBI Taxonomy" id="2483800"/>
    <lineage>
        <taxon>Bacteria</taxon>
        <taxon>Bacillati</taxon>
        <taxon>Bacillota</taxon>
        <taxon>Bacilli</taxon>
        <taxon>Bacillales</taxon>
        <taxon>Bacillaceae</taxon>
        <taxon>Alteribacter</taxon>
    </lineage>
</organism>
<dbReference type="RefSeq" id="WP_122898293.1">
    <property type="nucleotide sequence ID" value="NZ_RHIB01000001.1"/>
</dbReference>
<dbReference type="Proteomes" id="UP000278746">
    <property type="component" value="Unassembled WGS sequence"/>
</dbReference>
<dbReference type="AlphaFoldDB" id="A0A3M7TXZ5"/>
<name>A0A3M7TXZ5_9BACI</name>
<evidence type="ECO:0000313" key="1">
    <source>
        <dbReference type="EMBL" id="RNA70468.1"/>
    </source>
</evidence>
<accession>A0A3M7TXZ5</accession>
<evidence type="ECO:0000313" key="2">
    <source>
        <dbReference type="Proteomes" id="UP000278746"/>
    </source>
</evidence>
<comment type="caution">
    <text evidence="1">The sequence shown here is derived from an EMBL/GenBank/DDBJ whole genome shotgun (WGS) entry which is preliminary data.</text>
</comment>
<keyword evidence="2" id="KW-1185">Reference proteome</keyword>
<dbReference type="OrthoDB" id="2691759at2"/>
<dbReference type="EMBL" id="RHIB01000001">
    <property type="protein sequence ID" value="RNA70468.1"/>
    <property type="molecule type" value="Genomic_DNA"/>
</dbReference>
<sequence length="94" mass="11084">MKQPVTHTYYKVQKVVNSIEQKTVEHERTITMDKEKVTTAHREFKFENVFDVSYRSIQGEEGLMYLHTSQGVYSYMVKDDPADFIAAFKELDKQ</sequence>
<protein>
    <submittedName>
        <fullName evidence="1">Uncharacterized protein</fullName>
    </submittedName>
</protein>